<name>B2B5V2_PODAN</name>
<dbReference type="HOGENOM" id="CLU_3426262_0_0_1"/>
<protein>
    <submittedName>
        <fullName evidence="1">Podospora anserina S mat+ genomic DNA chromosome 2, supercontig 2</fullName>
    </submittedName>
</protein>
<gene>
    <name evidence="1" type="ORF">PODANS_2_5860</name>
</gene>
<dbReference type="EMBL" id="CU640366">
    <property type="protein sequence ID" value="CAP73177.1"/>
    <property type="molecule type" value="Genomic_DNA"/>
</dbReference>
<proteinExistence type="predicted"/>
<organism evidence="1">
    <name type="scientific">Podospora anserina (strain S / ATCC MYA-4624 / DSM 980 / FGSC 10383)</name>
    <name type="common">Pleurage anserina</name>
    <dbReference type="NCBI Taxonomy" id="515849"/>
    <lineage>
        <taxon>Eukaryota</taxon>
        <taxon>Fungi</taxon>
        <taxon>Dikarya</taxon>
        <taxon>Ascomycota</taxon>
        <taxon>Pezizomycotina</taxon>
        <taxon>Sordariomycetes</taxon>
        <taxon>Sordariomycetidae</taxon>
        <taxon>Sordariales</taxon>
        <taxon>Podosporaceae</taxon>
        <taxon>Podospora</taxon>
        <taxon>Podospora anserina</taxon>
    </lineage>
</organism>
<evidence type="ECO:0000313" key="1">
    <source>
        <dbReference type="EMBL" id="CAP73177.1"/>
    </source>
</evidence>
<sequence>RRLKSLVISIDKVGGGWKCFRI</sequence>
<accession>B2B5V2</accession>
<reference evidence="1" key="2">
    <citation type="submission" date="2008-07" db="EMBL/GenBank/DDBJ databases">
        <authorList>
            <person name="Genoscope - CEA"/>
        </authorList>
    </citation>
    <scope>NUCLEOTIDE SEQUENCE</scope>
    <source>
        <strain evidence="1">S mat+</strain>
    </source>
</reference>
<reference evidence="1" key="1">
    <citation type="journal article" date="2008" name="Genome Biol.">
        <title>The genome sequence of the model ascomycete fungus Podospora anserina.</title>
        <authorList>
            <person name="Espagne E."/>
            <person name="Lespinet O."/>
            <person name="Malagnac F."/>
            <person name="Da Silva C."/>
            <person name="Jaillon O."/>
            <person name="Porcel B.M."/>
            <person name="Couloux A."/>
            <person name="Aury J.-M."/>
            <person name="Segurens B."/>
            <person name="Poulain J."/>
            <person name="Anthouard V."/>
            <person name="Grossetete S."/>
            <person name="Khalili H."/>
            <person name="Coppin E."/>
            <person name="Dequard-Chablat M."/>
            <person name="Picard M."/>
            <person name="Contamine V."/>
            <person name="Arnaise S."/>
            <person name="Bourdais A."/>
            <person name="Berteaux-Lecellier V."/>
            <person name="Gautheret D."/>
            <person name="de Vries R.P."/>
            <person name="Battaglia E."/>
            <person name="Coutinho P.M."/>
            <person name="Danchin E.G.J."/>
            <person name="Henrissat B."/>
            <person name="El Khoury R."/>
            <person name="Sainsard-Chanet A."/>
            <person name="Boivin A."/>
            <person name="Pinan-Lucarre B."/>
            <person name="Sellem C.H."/>
            <person name="Debuchy R."/>
            <person name="Wincker P."/>
            <person name="Weissenbach J."/>
            <person name="Silar P."/>
        </authorList>
    </citation>
    <scope>NUCLEOTIDE SEQUENCE [LARGE SCALE GENOMIC DNA]</scope>
    <source>
        <strain evidence="1">S mat+</strain>
    </source>
</reference>
<dbReference type="KEGG" id="pan:PODANSg8394"/>
<dbReference type="AlphaFoldDB" id="B2B5V2"/>
<feature type="non-terminal residue" evidence="1">
    <location>
        <position position="1"/>
    </location>
</feature>